<dbReference type="InterPro" id="IPR036930">
    <property type="entry name" value="WGR_dom_sf"/>
</dbReference>
<dbReference type="SUPFAM" id="SSF142921">
    <property type="entry name" value="WGR domain-like"/>
    <property type="match status" value="1"/>
</dbReference>
<protein>
    <recommendedName>
        <fullName evidence="1">WGR domain-containing protein</fullName>
    </recommendedName>
</protein>
<comment type="caution">
    <text evidence="2">The sequence shown here is derived from an EMBL/GenBank/DDBJ whole genome shotgun (WGS) entry which is preliminary data.</text>
</comment>
<dbReference type="Proteomes" id="UP000308707">
    <property type="component" value="Unassembled WGS sequence"/>
</dbReference>
<evidence type="ECO:0000259" key="1">
    <source>
        <dbReference type="Pfam" id="PF05406"/>
    </source>
</evidence>
<dbReference type="OrthoDB" id="5801306at2"/>
<feature type="domain" description="WGR" evidence="1">
    <location>
        <begin position="1"/>
        <end position="73"/>
    </location>
</feature>
<dbReference type="InterPro" id="IPR008893">
    <property type="entry name" value="WGR_domain"/>
</dbReference>
<reference evidence="2 3" key="1">
    <citation type="submission" date="2019-04" db="EMBL/GenBank/DDBJ databases">
        <title>Reference strain of H23.</title>
        <authorList>
            <person name="Luo X."/>
        </authorList>
    </citation>
    <scope>NUCLEOTIDE SEQUENCE [LARGE SCALE GENOMIC DNA]</scope>
    <source>
        <strain evidence="2 3">H23</strain>
    </source>
</reference>
<organism evidence="2 3">
    <name type="scientific">Luteimonas gilva</name>
    <dbReference type="NCBI Taxonomy" id="2572684"/>
    <lineage>
        <taxon>Bacteria</taxon>
        <taxon>Pseudomonadati</taxon>
        <taxon>Pseudomonadota</taxon>
        <taxon>Gammaproteobacteria</taxon>
        <taxon>Lysobacterales</taxon>
        <taxon>Lysobacteraceae</taxon>
        <taxon>Luteimonas</taxon>
    </lineage>
</organism>
<dbReference type="Pfam" id="PF05406">
    <property type="entry name" value="WGR"/>
    <property type="match status" value="1"/>
</dbReference>
<dbReference type="EMBL" id="SZUA01000002">
    <property type="protein sequence ID" value="TKR30874.1"/>
    <property type="molecule type" value="Genomic_DNA"/>
</dbReference>
<gene>
    <name evidence="2" type="ORF">FCE95_12335</name>
</gene>
<name>A0A4U5JMR4_9GAMM</name>
<proteinExistence type="predicted"/>
<accession>A0A4U5JMR4</accession>
<sequence length="84" mass="9507">MRLLLQQRPDGREAPRFVQLMLEADLLGGWALIRESGQIGGRSQLRREQYMDHASALAALEQARDQQLKRGFQLMFAQGADAPK</sequence>
<evidence type="ECO:0000313" key="2">
    <source>
        <dbReference type="EMBL" id="TKR30874.1"/>
    </source>
</evidence>
<evidence type="ECO:0000313" key="3">
    <source>
        <dbReference type="Proteomes" id="UP000308707"/>
    </source>
</evidence>
<dbReference type="RefSeq" id="WP_137267305.1">
    <property type="nucleotide sequence ID" value="NZ_SZUA01000002.1"/>
</dbReference>
<keyword evidence="3" id="KW-1185">Reference proteome</keyword>
<dbReference type="CDD" id="cd07996">
    <property type="entry name" value="WGR_MMR_like"/>
    <property type="match status" value="1"/>
</dbReference>
<dbReference type="InterPro" id="IPR049809">
    <property type="entry name" value="YehF/YfeS-like_WGR"/>
</dbReference>
<dbReference type="AlphaFoldDB" id="A0A4U5JMR4"/>